<evidence type="ECO:0000313" key="2">
    <source>
        <dbReference type="Proteomes" id="UP000464787"/>
    </source>
</evidence>
<dbReference type="Proteomes" id="UP000464787">
    <property type="component" value="Chromosome"/>
</dbReference>
<keyword evidence="2" id="KW-1185">Reference proteome</keyword>
<dbReference type="RefSeq" id="WP_160553815.1">
    <property type="nucleotide sequence ID" value="NZ_CP047650.1"/>
</dbReference>
<dbReference type="GO" id="GO:0030254">
    <property type="term" value="P:protein secretion by the type III secretion system"/>
    <property type="evidence" value="ECO:0007669"/>
    <property type="project" value="InterPro"/>
</dbReference>
<reference evidence="1 2" key="1">
    <citation type="submission" date="2020-01" db="EMBL/GenBank/DDBJ databases">
        <title>Genome sequencing of strain KACC 21265.</title>
        <authorList>
            <person name="Heo J."/>
            <person name="Kim S.-J."/>
            <person name="Kim J.-S."/>
            <person name="Hong S.-B."/>
            <person name="Kwon S.-W."/>
        </authorList>
    </citation>
    <scope>NUCLEOTIDE SEQUENCE [LARGE SCALE GENOMIC DNA]</scope>
    <source>
        <strain evidence="1 2">KACC 21265</strain>
    </source>
</reference>
<evidence type="ECO:0000313" key="1">
    <source>
        <dbReference type="EMBL" id="QHJ00005.1"/>
    </source>
</evidence>
<dbReference type="AlphaFoldDB" id="A0A857J7Q5"/>
<protein>
    <submittedName>
        <fullName evidence="1">Molecular chaperone Tir</fullName>
    </submittedName>
</protein>
<dbReference type="SUPFAM" id="SSF69635">
    <property type="entry name" value="Type III secretory system chaperone-like"/>
    <property type="match status" value="1"/>
</dbReference>
<dbReference type="EMBL" id="CP047650">
    <property type="protein sequence ID" value="QHJ00005.1"/>
    <property type="molecule type" value="Genomic_DNA"/>
</dbReference>
<organism evidence="1 2">
    <name type="scientific">Xylophilus rhododendri</name>
    <dbReference type="NCBI Taxonomy" id="2697032"/>
    <lineage>
        <taxon>Bacteria</taxon>
        <taxon>Pseudomonadati</taxon>
        <taxon>Pseudomonadota</taxon>
        <taxon>Betaproteobacteria</taxon>
        <taxon>Burkholderiales</taxon>
        <taxon>Xylophilus</taxon>
    </lineage>
</organism>
<dbReference type="KEGG" id="xyk:GT347_19675"/>
<proteinExistence type="predicted"/>
<sequence>MAQDKLAELLQEFCDTVGLYPPEILRRRQVQVKGLEVTFSRVAGDEDHFYFAYQFGAVAAGRTLKVFRLMLEANVLVYAKDDAVLGMDPDTGGVILSVRGTFGPAATGRWLADTLAHFAEHAIYWKKNILDCVDEMFNGISSGKYQWMRA</sequence>
<accession>A0A857J7Q5</accession>
<dbReference type="Gene3D" id="3.30.1460.10">
    <property type="match status" value="1"/>
</dbReference>
<name>A0A857J7Q5_9BURK</name>
<gene>
    <name evidence="1" type="ORF">GT347_19675</name>
</gene>